<name>A0ABQ3PMI7_9ACTN</name>
<proteinExistence type="predicted"/>
<reference evidence="2" key="1">
    <citation type="submission" date="2024-05" db="EMBL/GenBank/DDBJ databases">
        <title>Whole genome shotgun sequence of Streptomyces hydrogenans NBRC 13475.</title>
        <authorList>
            <person name="Komaki H."/>
            <person name="Tamura T."/>
        </authorList>
    </citation>
    <scope>NUCLEOTIDE SEQUENCE</scope>
    <source>
        <strain evidence="2">NBRC 13475</strain>
    </source>
</reference>
<keyword evidence="3" id="KW-1185">Reference proteome</keyword>
<dbReference type="PANTHER" id="PTHR40765:SF2">
    <property type="entry name" value="ESX-2 SECRETION SYSTEM ATPASE ECCB2"/>
    <property type="match status" value="1"/>
</dbReference>
<dbReference type="Pfam" id="PF05108">
    <property type="entry name" value="T7SS_ESX1_EccB"/>
    <property type="match status" value="1"/>
</dbReference>
<keyword evidence="1" id="KW-1133">Transmembrane helix</keyword>
<comment type="caution">
    <text evidence="2">The sequence shown here is derived from an EMBL/GenBank/DDBJ whole genome shotgun (WGS) entry which is preliminary data.</text>
</comment>
<accession>A0ABQ3PMI7</accession>
<dbReference type="NCBIfam" id="TIGR03919">
    <property type="entry name" value="T7SS_EccB"/>
    <property type="match status" value="1"/>
</dbReference>
<keyword evidence="1" id="KW-0812">Transmembrane</keyword>
<keyword evidence="1" id="KW-0472">Membrane</keyword>
<sequence>MQSRRDQVQAHLFVMSRLGAGMLRGEPDALDLPPRRTTRGVRTGLFIAVVIALVMGLYGAIKPGGATGWAKPGTLVVVKETGARYLFVGGELRPVLNQASARLVAGDRMTVTQVGLNSLGAVPRGGPLGITGAPDSLPPASALARGDWLVCGLTAATASGRPGPVVSVAVGAAGTGRALGPGQAVLVTASDGTGHVLWQGRRLRLGAGAGAALGYGTATPFPVAAAYLNSLPAGPDLVLPEIAGRGAPGPALAGRETRIGQLFTGPGGEPYVLTRKGLAPLDRTRFELLRGDPRTQRQAYAGAPAIAVAVGAADLAAHPAPAGTLPDGGLPEAPPELVEPGAGQGVCTAVRPSAEGGASTLVAVADAAVVAGRPVSPRPGVTAACGAADLVSVRPGGGALVRALSGAGAAGTTYLVADDGVKYPLPTAASAKALGYAGTVGVGVPATLLSLLPSGPSLDPSALTTAGVVDVTAGVPAPVCPGEELTAVKGARAAKGTATEAERSVNPVP</sequence>
<evidence type="ECO:0000313" key="3">
    <source>
        <dbReference type="Proteomes" id="UP001052739"/>
    </source>
</evidence>
<dbReference type="Proteomes" id="UP001052739">
    <property type="component" value="Unassembled WGS sequence"/>
</dbReference>
<dbReference type="PANTHER" id="PTHR40765">
    <property type="entry name" value="ESX-2 SECRETION SYSTEM ATPASE ECCB2"/>
    <property type="match status" value="1"/>
</dbReference>
<evidence type="ECO:0000256" key="1">
    <source>
        <dbReference type="SAM" id="Phobius"/>
    </source>
</evidence>
<dbReference type="InterPro" id="IPR044857">
    <property type="entry name" value="T7SS_EccB_R1"/>
</dbReference>
<feature type="transmembrane region" description="Helical" evidence="1">
    <location>
        <begin position="43"/>
        <end position="61"/>
    </location>
</feature>
<dbReference type="EMBL" id="BNDW01000102">
    <property type="protein sequence ID" value="GHI26240.1"/>
    <property type="molecule type" value="Genomic_DNA"/>
</dbReference>
<dbReference type="RefSeq" id="WP_190222143.1">
    <property type="nucleotide sequence ID" value="NZ_BNBS01000010.1"/>
</dbReference>
<organism evidence="2 3">
    <name type="scientific">Streptomyces hydrogenans</name>
    <dbReference type="NCBI Taxonomy" id="1873719"/>
    <lineage>
        <taxon>Bacteria</taxon>
        <taxon>Bacillati</taxon>
        <taxon>Actinomycetota</taxon>
        <taxon>Actinomycetes</taxon>
        <taxon>Kitasatosporales</taxon>
        <taxon>Streptomycetaceae</taxon>
        <taxon>Streptomyces</taxon>
    </lineage>
</organism>
<dbReference type="InterPro" id="IPR007795">
    <property type="entry name" value="T7SS_EccB"/>
</dbReference>
<evidence type="ECO:0000313" key="2">
    <source>
        <dbReference type="EMBL" id="GHI26240.1"/>
    </source>
</evidence>
<gene>
    <name evidence="2" type="ORF">Shyd_76110</name>
</gene>
<protein>
    <submittedName>
        <fullName evidence="2">Type VII secretion protein EccB</fullName>
    </submittedName>
</protein>
<dbReference type="Gene3D" id="3.30.2390.20">
    <property type="entry name" value="Type VII secretion system EccB, repeat 1 domain"/>
    <property type="match status" value="1"/>
</dbReference>